<dbReference type="EMBL" id="BQKB01000091">
    <property type="protein sequence ID" value="GJM54320.1"/>
    <property type="molecule type" value="Genomic_DNA"/>
</dbReference>
<organism evidence="1 3">
    <name type="scientific">Capnocytophaga catalasegens</name>
    <dbReference type="NCBI Taxonomy" id="1004260"/>
    <lineage>
        <taxon>Bacteria</taxon>
        <taxon>Pseudomonadati</taxon>
        <taxon>Bacteroidota</taxon>
        <taxon>Flavobacteriia</taxon>
        <taxon>Flavobacteriales</taxon>
        <taxon>Flavobacteriaceae</taxon>
        <taxon>Capnocytophaga</taxon>
    </lineage>
</organism>
<sequence>MKKFFILISIIFLNGCYNVNKHIKIEQENCPQSPIYITFFTKKNAGVVYLKNKIKIKNPSLQFVYIDFSYLKKGEIETNTAATLLNFDKKFFNETGKNNRIQLNPLSEKEVEYYLWIDIDTLDFVNKHKNLNHYFSLAQPSINIVGGKSLENKNTLEYHEKEPFSEFKRKNPELLEFLTKGDSIELEVISPVKQKYKFKAEW</sequence>
<dbReference type="EMBL" id="BQKA01000064">
    <property type="protein sequence ID" value="GJM51557.1"/>
    <property type="molecule type" value="Genomic_DNA"/>
</dbReference>
<gene>
    <name evidence="1" type="ORF">RCZ15_25300</name>
    <name evidence="2" type="ORF">RCZ16_26360</name>
</gene>
<proteinExistence type="predicted"/>
<evidence type="ECO:0008006" key="5">
    <source>
        <dbReference type="Google" id="ProtNLM"/>
    </source>
</evidence>
<evidence type="ECO:0000313" key="2">
    <source>
        <dbReference type="EMBL" id="GJM54320.1"/>
    </source>
</evidence>
<dbReference type="RefSeq" id="WP_264847807.1">
    <property type="nucleotide sequence ID" value="NZ_BPMA01000083.1"/>
</dbReference>
<dbReference type="Proteomes" id="UP001207736">
    <property type="component" value="Unassembled WGS sequence"/>
</dbReference>
<comment type="caution">
    <text evidence="1">The sequence shown here is derived from an EMBL/GenBank/DDBJ whole genome shotgun (WGS) entry which is preliminary data.</text>
</comment>
<evidence type="ECO:0000313" key="3">
    <source>
        <dbReference type="Proteomes" id="UP001207736"/>
    </source>
</evidence>
<protein>
    <recommendedName>
        <fullName evidence="5">Lipoprotein</fullName>
    </recommendedName>
</protein>
<name>A0AAV5B0G1_9FLAO</name>
<dbReference type="AlphaFoldDB" id="A0AAV5B0G1"/>
<dbReference type="Proteomes" id="UP001208692">
    <property type="component" value="Unassembled WGS sequence"/>
</dbReference>
<keyword evidence="4" id="KW-1185">Reference proteome</keyword>
<evidence type="ECO:0000313" key="1">
    <source>
        <dbReference type="EMBL" id="GJM51557.1"/>
    </source>
</evidence>
<accession>A0AAV5B0G1</accession>
<reference evidence="1 4" key="1">
    <citation type="submission" date="2021-11" db="EMBL/GenBank/DDBJ databases">
        <title>Draft genome sequence of Capnocytophaga sp. strain KC07075 isolated from cat oral cavity.</title>
        <authorList>
            <person name="Suzuki M."/>
            <person name="Imaoka K."/>
            <person name="Kimura M."/>
            <person name="Morikawa S."/>
            <person name="Maeda K."/>
        </authorList>
    </citation>
    <scope>NUCLEOTIDE SEQUENCE</scope>
    <source>
        <strain evidence="1">KC07075</strain>
        <strain evidence="2 4">KC07079</strain>
    </source>
</reference>
<evidence type="ECO:0000313" key="4">
    <source>
        <dbReference type="Proteomes" id="UP001208692"/>
    </source>
</evidence>